<evidence type="ECO:0000313" key="3">
    <source>
        <dbReference type="EMBL" id="ELZ56178.1"/>
    </source>
</evidence>
<organism evidence="3 4">
    <name type="scientific">Halorubrum hochstenium ATCC 700873</name>
    <dbReference type="NCBI Taxonomy" id="1227481"/>
    <lineage>
        <taxon>Archaea</taxon>
        <taxon>Methanobacteriati</taxon>
        <taxon>Methanobacteriota</taxon>
        <taxon>Stenosarchaea group</taxon>
        <taxon>Halobacteria</taxon>
        <taxon>Halobacteriales</taxon>
        <taxon>Haloferacaceae</taxon>
        <taxon>Halorubrum</taxon>
    </lineage>
</organism>
<feature type="domain" description="TRAP C4-dicarboxylate transport system permease DctM subunit" evidence="2">
    <location>
        <begin position="445"/>
        <end position="608"/>
    </location>
</feature>
<name>M0FA18_9EURY</name>
<feature type="transmembrane region" description="Helical" evidence="1">
    <location>
        <begin position="303"/>
        <end position="326"/>
    </location>
</feature>
<dbReference type="InterPro" id="IPR011853">
    <property type="entry name" value="TRAP_DctM-Dct_fused"/>
</dbReference>
<feature type="transmembrane region" description="Helical" evidence="1">
    <location>
        <begin position="20"/>
        <end position="37"/>
    </location>
</feature>
<comment type="caution">
    <text evidence="3">The sequence shown here is derived from an EMBL/GenBank/DDBJ whole genome shotgun (WGS) entry which is preliminary data.</text>
</comment>
<feature type="transmembrane region" description="Helical" evidence="1">
    <location>
        <begin position="648"/>
        <end position="665"/>
    </location>
</feature>
<dbReference type="EMBL" id="AOJO01000038">
    <property type="protein sequence ID" value="ELZ56178.1"/>
    <property type="molecule type" value="Genomic_DNA"/>
</dbReference>
<reference evidence="3 4" key="1">
    <citation type="journal article" date="2014" name="PLoS Genet.">
        <title>Phylogenetically driven sequencing of extremely halophilic archaea reveals strategies for static and dynamic osmo-response.</title>
        <authorList>
            <person name="Becker E.A."/>
            <person name="Seitzer P.M."/>
            <person name="Tritt A."/>
            <person name="Larsen D."/>
            <person name="Krusor M."/>
            <person name="Yao A.I."/>
            <person name="Wu D."/>
            <person name="Madern D."/>
            <person name="Eisen J.A."/>
            <person name="Darling A.E."/>
            <person name="Facciotti M.T."/>
        </authorList>
    </citation>
    <scope>NUCLEOTIDE SEQUENCE [LARGE SCALE GENOMIC DNA]</scope>
    <source>
        <strain evidence="3 4">ATCC 700873</strain>
    </source>
</reference>
<dbReference type="OrthoDB" id="371890at2157"/>
<feature type="transmembrane region" description="Helical" evidence="1">
    <location>
        <begin position="525"/>
        <end position="548"/>
    </location>
</feature>
<dbReference type="Pfam" id="PF06808">
    <property type="entry name" value="DctM"/>
    <property type="match status" value="2"/>
</dbReference>
<feature type="transmembrane region" description="Helical" evidence="1">
    <location>
        <begin position="44"/>
        <end position="61"/>
    </location>
</feature>
<dbReference type="PATRIC" id="fig|1227481.4.peg.1660"/>
<gene>
    <name evidence="3" type="ORF">C467_08365</name>
</gene>
<dbReference type="Proteomes" id="UP000011689">
    <property type="component" value="Unassembled WGS sequence"/>
</dbReference>
<dbReference type="InterPro" id="IPR010656">
    <property type="entry name" value="DctM"/>
</dbReference>
<dbReference type="GeneID" id="72713902"/>
<feature type="transmembrane region" description="Helical" evidence="1">
    <location>
        <begin position="73"/>
        <end position="95"/>
    </location>
</feature>
<feature type="transmembrane region" description="Helical" evidence="1">
    <location>
        <begin position="495"/>
        <end position="518"/>
    </location>
</feature>
<dbReference type="PANTHER" id="PTHR43849">
    <property type="entry name" value="BLL3936 PROTEIN"/>
    <property type="match status" value="1"/>
</dbReference>
<keyword evidence="1" id="KW-1133">Transmembrane helix</keyword>
<dbReference type="PANTHER" id="PTHR43849:SF2">
    <property type="entry name" value="BLL3936 PROTEIN"/>
    <property type="match status" value="1"/>
</dbReference>
<protein>
    <submittedName>
        <fullName evidence="3">TRAP transporter 4TM/12TM fusion protein</fullName>
    </submittedName>
</protein>
<evidence type="ECO:0000259" key="2">
    <source>
        <dbReference type="Pfam" id="PF06808"/>
    </source>
</evidence>
<dbReference type="AlphaFoldDB" id="M0FA18"/>
<feature type="domain" description="TRAP C4-dicarboxylate transport system permease DctM subunit" evidence="2">
    <location>
        <begin position="132"/>
        <end position="385"/>
    </location>
</feature>
<feature type="transmembrane region" description="Helical" evidence="1">
    <location>
        <begin position="554"/>
        <end position="576"/>
    </location>
</feature>
<keyword evidence="1" id="KW-0472">Membrane</keyword>
<dbReference type="STRING" id="1227481.C467_08365"/>
<feature type="transmembrane region" description="Helical" evidence="1">
    <location>
        <begin position="617"/>
        <end position="636"/>
    </location>
</feature>
<proteinExistence type="predicted"/>
<dbReference type="RefSeq" id="WP_008584009.1">
    <property type="nucleotide sequence ID" value="NZ_AOJO01000038.1"/>
</dbReference>
<feature type="transmembrane region" description="Helical" evidence="1">
    <location>
        <begin position="588"/>
        <end position="605"/>
    </location>
</feature>
<sequence length="701" mass="73868">MSAETASAEPESGLLRGLDVTVTVAALLFWAGVLYWAQTQAISQVRYATAFVGGILTVYALNETRLAISDGDWIDGAVLIPASLALMTASAFFALNFEDVYLQRQGYALEHEYMLARLVVLSLMYLTWREFGNVFLGLIFAVFGYAMFGNLVPGVLGHAGMNQATLLQATVTDLYGFYGSLTQITASWIAPFLLYAGLLFAYGAFELILRVAIVAAKYIESGIAQTAVLSSAVIGSINGSYTANAAMTGSFTIPTMQEAGMEGHRAAGIEAVASTSGQVLPPVMGASAFVMASYLGVPYLDIVVAGLVPAAILVASISIAVHYLAISDASSQDMEFSEFFEETLTNRQKVFEALRFGVPFAILIYLLGVVQYTVMTSALYTVVAMTITGVAMPTAQRGYECVVGLKSWLRDPDDVEVGGPTAGVAGAVAAPFRRVAASLLRFRPLAKFAEEIGNTVHGFRRGAVILAPIAIILVVISGVVNLFSTTGIPAKIALLLINISGGVLLFAVLLGMGVAILMGVGMPTVAAYVIVAILIVPTFVSDFNVAPITAHYTMFYAAILAGITPPVATAAVIAAGIAEANFWRTCGAAIRIAAPLFVLPVAFVYNPGLISMDVGAYTLYVGLLVLFGAVAIIYGLNYPFKMRPGRKIGTRALVAALGLLIMVFPNNGVKIAGIAVFAAVFVAEKVMIRGLTLPFGRGASQ</sequence>
<feature type="transmembrane region" description="Helical" evidence="1">
    <location>
        <begin position="188"/>
        <end position="209"/>
    </location>
</feature>
<feature type="transmembrane region" description="Helical" evidence="1">
    <location>
        <begin position="353"/>
        <end position="372"/>
    </location>
</feature>
<feature type="transmembrane region" description="Helical" evidence="1">
    <location>
        <begin position="463"/>
        <end position="483"/>
    </location>
</feature>
<keyword evidence="4" id="KW-1185">Reference proteome</keyword>
<feature type="transmembrane region" description="Helical" evidence="1">
    <location>
        <begin position="134"/>
        <end position="152"/>
    </location>
</feature>
<accession>M0FA18</accession>
<keyword evidence="1" id="KW-0812">Transmembrane</keyword>
<dbReference type="NCBIfam" id="TIGR02123">
    <property type="entry name" value="TRAP_fused"/>
    <property type="match status" value="1"/>
</dbReference>
<evidence type="ECO:0000256" key="1">
    <source>
        <dbReference type="SAM" id="Phobius"/>
    </source>
</evidence>
<evidence type="ECO:0000313" key="4">
    <source>
        <dbReference type="Proteomes" id="UP000011689"/>
    </source>
</evidence>